<sequence length="59" mass="6821">MNIGLRMVSIVSYPVDFVNSTSVYVDRFETQPHQCNPIPIFKMRFYTYHGGTLQLFGFG</sequence>
<accession>A0ABQ9YYB1</accession>
<keyword evidence="2" id="KW-1185">Reference proteome</keyword>
<organism evidence="1 2">
    <name type="scientific">Daphnia magna</name>
    <dbReference type="NCBI Taxonomy" id="35525"/>
    <lineage>
        <taxon>Eukaryota</taxon>
        <taxon>Metazoa</taxon>
        <taxon>Ecdysozoa</taxon>
        <taxon>Arthropoda</taxon>
        <taxon>Crustacea</taxon>
        <taxon>Branchiopoda</taxon>
        <taxon>Diplostraca</taxon>
        <taxon>Cladocera</taxon>
        <taxon>Anomopoda</taxon>
        <taxon>Daphniidae</taxon>
        <taxon>Daphnia</taxon>
    </lineage>
</organism>
<proteinExistence type="predicted"/>
<comment type="caution">
    <text evidence="1">The sequence shown here is derived from an EMBL/GenBank/DDBJ whole genome shotgun (WGS) entry which is preliminary data.</text>
</comment>
<name>A0ABQ9YYB1_9CRUS</name>
<dbReference type="EMBL" id="JAOYFB010000001">
    <property type="protein sequence ID" value="KAK4005640.1"/>
    <property type="molecule type" value="Genomic_DNA"/>
</dbReference>
<gene>
    <name evidence="1" type="ORF">OUZ56_007340</name>
</gene>
<dbReference type="Proteomes" id="UP001234178">
    <property type="component" value="Unassembled WGS sequence"/>
</dbReference>
<protein>
    <submittedName>
        <fullName evidence="1">Uncharacterized protein</fullName>
    </submittedName>
</protein>
<evidence type="ECO:0000313" key="2">
    <source>
        <dbReference type="Proteomes" id="UP001234178"/>
    </source>
</evidence>
<reference evidence="1 2" key="1">
    <citation type="journal article" date="2023" name="Nucleic Acids Res.">
        <title>The hologenome of Daphnia magna reveals possible DNA methylation and microbiome-mediated evolution of the host genome.</title>
        <authorList>
            <person name="Chaturvedi A."/>
            <person name="Li X."/>
            <person name="Dhandapani V."/>
            <person name="Marshall H."/>
            <person name="Kissane S."/>
            <person name="Cuenca-Cambronero M."/>
            <person name="Asole G."/>
            <person name="Calvet F."/>
            <person name="Ruiz-Romero M."/>
            <person name="Marangio P."/>
            <person name="Guigo R."/>
            <person name="Rago D."/>
            <person name="Mirbahai L."/>
            <person name="Eastwood N."/>
            <person name="Colbourne J.K."/>
            <person name="Zhou J."/>
            <person name="Mallon E."/>
            <person name="Orsini L."/>
        </authorList>
    </citation>
    <scope>NUCLEOTIDE SEQUENCE [LARGE SCALE GENOMIC DNA]</scope>
    <source>
        <strain evidence="1">LRV0_1</strain>
    </source>
</reference>
<evidence type="ECO:0000313" key="1">
    <source>
        <dbReference type="EMBL" id="KAK4005640.1"/>
    </source>
</evidence>